<dbReference type="FunFam" id="2.60.40.420:FF:000038">
    <property type="entry name" value="Extracellular dihydrogeodin oxidase/laccase"/>
    <property type="match status" value="1"/>
</dbReference>
<keyword evidence="3" id="KW-0677">Repeat</keyword>
<evidence type="ECO:0000259" key="8">
    <source>
        <dbReference type="Pfam" id="PF00394"/>
    </source>
</evidence>
<gene>
    <name evidence="11" type="ORF">B0H66DRAFT_388527</name>
</gene>
<evidence type="ECO:0000259" key="10">
    <source>
        <dbReference type="Pfam" id="PF07732"/>
    </source>
</evidence>
<reference evidence="11" key="2">
    <citation type="submission" date="2023-06" db="EMBL/GenBank/DDBJ databases">
        <authorList>
            <consortium name="Lawrence Berkeley National Laboratory"/>
            <person name="Haridas S."/>
            <person name="Hensen N."/>
            <person name="Bonometti L."/>
            <person name="Westerberg I."/>
            <person name="Brannstrom I.O."/>
            <person name="Guillou S."/>
            <person name="Cros-Aarteil S."/>
            <person name="Calhoun S."/>
            <person name="Kuo A."/>
            <person name="Mondo S."/>
            <person name="Pangilinan J."/>
            <person name="Riley R."/>
            <person name="Labutti K."/>
            <person name="Andreopoulos B."/>
            <person name="Lipzen A."/>
            <person name="Chen C."/>
            <person name="Yanf M."/>
            <person name="Daum C."/>
            <person name="Ng V."/>
            <person name="Clum A."/>
            <person name="Steindorff A."/>
            <person name="Ohm R."/>
            <person name="Martin F."/>
            <person name="Silar P."/>
            <person name="Natvig D."/>
            <person name="Lalanne C."/>
            <person name="Gautier V."/>
            <person name="Ament-Velasquez S.L."/>
            <person name="Kruys A."/>
            <person name="Hutchinson M.I."/>
            <person name="Powell A.J."/>
            <person name="Barry K."/>
            <person name="Miller A.N."/>
            <person name="Grigoriev I.V."/>
            <person name="Debuchy R."/>
            <person name="Gladieux P."/>
            <person name="Thoren M.H."/>
            <person name="Johannesson H."/>
        </authorList>
    </citation>
    <scope>NUCLEOTIDE SEQUENCE</scope>
    <source>
        <strain evidence="11">CBS 118394</strain>
    </source>
</reference>
<keyword evidence="4" id="KW-0560">Oxidoreductase</keyword>
<dbReference type="AlphaFoldDB" id="A0AAE0HUP7"/>
<feature type="domain" description="Plastocyanin-like" evidence="8">
    <location>
        <begin position="198"/>
        <end position="359"/>
    </location>
</feature>
<dbReference type="Pfam" id="PF07731">
    <property type="entry name" value="Cu-oxidase_2"/>
    <property type="match status" value="1"/>
</dbReference>
<evidence type="ECO:0000256" key="7">
    <source>
        <dbReference type="SAM" id="SignalP"/>
    </source>
</evidence>
<proteinExistence type="inferred from homology"/>
<dbReference type="Proteomes" id="UP001283341">
    <property type="component" value="Unassembled WGS sequence"/>
</dbReference>
<protein>
    <submittedName>
        <fullName evidence="11">Multicopper oxidase-domain-containing protein</fullName>
    </submittedName>
</protein>
<reference evidence="11" key="1">
    <citation type="journal article" date="2023" name="Mol. Phylogenet. Evol.">
        <title>Genome-scale phylogeny and comparative genomics of the fungal order Sordariales.</title>
        <authorList>
            <person name="Hensen N."/>
            <person name="Bonometti L."/>
            <person name="Westerberg I."/>
            <person name="Brannstrom I.O."/>
            <person name="Guillou S."/>
            <person name="Cros-Aarteil S."/>
            <person name="Calhoun S."/>
            <person name="Haridas S."/>
            <person name="Kuo A."/>
            <person name="Mondo S."/>
            <person name="Pangilinan J."/>
            <person name="Riley R."/>
            <person name="LaButti K."/>
            <person name="Andreopoulos B."/>
            <person name="Lipzen A."/>
            <person name="Chen C."/>
            <person name="Yan M."/>
            <person name="Daum C."/>
            <person name="Ng V."/>
            <person name="Clum A."/>
            <person name="Steindorff A."/>
            <person name="Ohm R.A."/>
            <person name="Martin F."/>
            <person name="Silar P."/>
            <person name="Natvig D.O."/>
            <person name="Lalanne C."/>
            <person name="Gautier V."/>
            <person name="Ament-Velasquez S.L."/>
            <person name="Kruys A."/>
            <person name="Hutchinson M.I."/>
            <person name="Powell A.J."/>
            <person name="Barry K."/>
            <person name="Miller A.N."/>
            <person name="Grigoriev I.V."/>
            <person name="Debuchy R."/>
            <person name="Gladieux P."/>
            <person name="Hiltunen Thoren M."/>
            <person name="Johannesson H."/>
        </authorList>
    </citation>
    <scope>NUCLEOTIDE SEQUENCE</scope>
    <source>
        <strain evidence="11">CBS 118394</strain>
    </source>
</reference>
<comment type="caution">
    <text evidence="11">The sequence shown here is derived from an EMBL/GenBank/DDBJ whole genome shotgun (WGS) entry which is preliminary data.</text>
</comment>
<dbReference type="Gene3D" id="2.60.40.420">
    <property type="entry name" value="Cupredoxins - blue copper proteins"/>
    <property type="match status" value="3"/>
</dbReference>
<dbReference type="CDD" id="cd13880">
    <property type="entry name" value="CuRO_2_MaLCC_like"/>
    <property type="match status" value="1"/>
</dbReference>
<evidence type="ECO:0000256" key="2">
    <source>
        <dbReference type="ARBA" id="ARBA00022723"/>
    </source>
</evidence>
<dbReference type="InterPro" id="IPR011707">
    <property type="entry name" value="Cu-oxidase-like_N"/>
</dbReference>
<dbReference type="InterPro" id="IPR002355">
    <property type="entry name" value="Cu_oxidase_Cu_BS"/>
</dbReference>
<dbReference type="GO" id="GO:0005507">
    <property type="term" value="F:copper ion binding"/>
    <property type="evidence" value="ECO:0007669"/>
    <property type="project" value="InterPro"/>
</dbReference>
<dbReference type="SUPFAM" id="SSF49503">
    <property type="entry name" value="Cupredoxins"/>
    <property type="match status" value="3"/>
</dbReference>
<dbReference type="InterPro" id="IPR045087">
    <property type="entry name" value="Cu-oxidase_fam"/>
</dbReference>
<dbReference type="CDD" id="cd13901">
    <property type="entry name" value="CuRO_3_MaLCC_like"/>
    <property type="match status" value="1"/>
</dbReference>
<feature type="chain" id="PRO_5042110820" evidence="7">
    <location>
        <begin position="19"/>
        <end position="607"/>
    </location>
</feature>
<evidence type="ECO:0000256" key="1">
    <source>
        <dbReference type="ARBA" id="ARBA00010609"/>
    </source>
</evidence>
<feature type="signal peptide" evidence="7">
    <location>
        <begin position="1"/>
        <end position="18"/>
    </location>
</feature>
<dbReference type="Pfam" id="PF00394">
    <property type="entry name" value="Cu-oxidase"/>
    <property type="match status" value="1"/>
</dbReference>
<evidence type="ECO:0000256" key="3">
    <source>
        <dbReference type="ARBA" id="ARBA00022737"/>
    </source>
</evidence>
<dbReference type="InterPro" id="IPR001117">
    <property type="entry name" value="Cu-oxidase_2nd"/>
</dbReference>
<evidence type="ECO:0000313" key="11">
    <source>
        <dbReference type="EMBL" id="KAK3313228.1"/>
    </source>
</evidence>
<dbReference type="PROSITE" id="PS00080">
    <property type="entry name" value="MULTICOPPER_OXIDASE2"/>
    <property type="match status" value="1"/>
</dbReference>
<dbReference type="CDD" id="cd13854">
    <property type="entry name" value="CuRO_1_MaLCC_like"/>
    <property type="match status" value="1"/>
</dbReference>
<dbReference type="InterPro" id="IPR011706">
    <property type="entry name" value="Cu-oxidase_C"/>
</dbReference>
<dbReference type="PANTHER" id="PTHR11709">
    <property type="entry name" value="MULTI-COPPER OXIDASE"/>
    <property type="match status" value="1"/>
</dbReference>
<comment type="similarity">
    <text evidence="1">Belongs to the multicopper oxidase family.</text>
</comment>
<dbReference type="InterPro" id="IPR008972">
    <property type="entry name" value="Cupredoxin"/>
</dbReference>
<dbReference type="Pfam" id="PF07732">
    <property type="entry name" value="Cu-oxidase_3"/>
    <property type="match status" value="1"/>
</dbReference>
<evidence type="ECO:0000313" key="12">
    <source>
        <dbReference type="Proteomes" id="UP001283341"/>
    </source>
</evidence>
<feature type="domain" description="Plastocyanin-like" evidence="9">
    <location>
        <begin position="470"/>
        <end position="572"/>
    </location>
</feature>
<keyword evidence="7" id="KW-0732">Signal</keyword>
<keyword evidence="2" id="KW-0479">Metal-binding</keyword>
<evidence type="ECO:0000256" key="4">
    <source>
        <dbReference type="ARBA" id="ARBA00023002"/>
    </source>
</evidence>
<dbReference type="EMBL" id="JAUEDM010000008">
    <property type="protein sequence ID" value="KAK3313228.1"/>
    <property type="molecule type" value="Genomic_DNA"/>
</dbReference>
<dbReference type="GO" id="GO:0016491">
    <property type="term" value="F:oxidoreductase activity"/>
    <property type="evidence" value="ECO:0007669"/>
    <property type="project" value="UniProtKB-KW"/>
</dbReference>
<name>A0AAE0HUP7_9PEZI</name>
<evidence type="ECO:0000256" key="6">
    <source>
        <dbReference type="ARBA" id="ARBA00023180"/>
    </source>
</evidence>
<accession>A0AAE0HUP7</accession>
<evidence type="ECO:0000256" key="5">
    <source>
        <dbReference type="ARBA" id="ARBA00023008"/>
    </source>
</evidence>
<dbReference type="PANTHER" id="PTHR11709:SF71">
    <property type="entry name" value="OXIDOREDUCTASE TPCJ"/>
    <property type="match status" value="1"/>
</dbReference>
<keyword evidence="12" id="KW-1185">Reference proteome</keyword>
<dbReference type="FunFam" id="2.60.40.420:FF:000021">
    <property type="entry name" value="Extracellular dihydrogeodin oxidase/laccase"/>
    <property type="match status" value="1"/>
</dbReference>
<organism evidence="11 12">
    <name type="scientific">Apodospora peruviana</name>
    <dbReference type="NCBI Taxonomy" id="516989"/>
    <lineage>
        <taxon>Eukaryota</taxon>
        <taxon>Fungi</taxon>
        <taxon>Dikarya</taxon>
        <taxon>Ascomycota</taxon>
        <taxon>Pezizomycotina</taxon>
        <taxon>Sordariomycetes</taxon>
        <taxon>Sordariomycetidae</taxon>
        <taxon>Sordariales</taxon>
        <taxon>Lasiosphaeriaceae</taxon>
        <taxon>Apodospora</taxon>
    </lineage>
</organism>
<keyword evidence="6" id="KW-0325">Glycoprotein</keyword>
<keyword evidence="5" id="KW-0186">Copper</keyword>
<sequence length="607" mass="67281">MKLSLFSLLTAIAVGVDAFSLPHRELLPALQTRQSGACQHTADHRECWGEHSIDTNFYDVIPAGKQVEYWLDIRQGTCAPDGVQRTCMTVNGTIPGPTIIADWGDELIIHVTNNMQDNGTAIHWHGLRMLNNMAADGVPGVTQCPIAPGQSMTYKFKVTQYGTTWYHSHFSLQYAEGLYGGMIFNGPATANYTQDMGIITLGDWGHTEAFKLWRTSAITGRPPTMDNSLINGTNTYTCTAAEKAQGKKCDTLINGKPAKKLEMVFKKGETYRLRLVNAATDAVFQFSIDGHKLKVIAMDLVPIKPFETDSIKIQMGQRYDVLVTALDQTDGNFWLRGDLLSCAGPNNFKANGTGIVRYDAGNTDLPTTNRGPALSANCLDEPATADRLVPYLSLDVTNFHIEDSFLEGLKSNRTNKVIDGVTVNAFQWFLNESSLWLNWSEPTLDVILNNKNIFPTPYNVRPVGPKGSEPEWAVMIIQSRNDIAGNTQLDHPIHLHGHDFWVLASKAGNFTLGDEQSFNTRNPVRRDVATLPARGYLAIAFLLDNPGAWLAHCHIAWHASQGLSLEFVESQDSIKPSDADSKQFRDTCDAWRKKEPSLPWHQEDSGI</sequence>
<feature type="domain" description="Plastocyanin-like" evidence="10">
    <location>
        <begin position="73"/>
        <end position="187"/>
    </location>
</feature>
<evidence type="ECO:0000259" key="9">
    <source>
        <dbReference type="Pfam" id="PF07731"/>
    </source>
</evidence>